<evidence type="ECO:0000313" key="2">
    <source>
        <dbReference type="EMBL" id="MVX58771.1"/>
    </source>
</evidence>
<name>A0A7X3G7W1_9STRE</name>
<dbReference type="OrthoDB" id="2231884at2"/>
<comment type="caution">
    <text evidence="2">The sequence shown here is derived from an EMBL/GenBank/DDBJ whole genome shotgun (WGS) entry which is preliminary data.</text>
</comment>
<dbReference type="Pfam" id="PF11311">
    <property type="entry name" value="DUF3114"/>
    <property type="match status" value="1"/>
</dbReference>
<accession>A0A7X3G7W1</accession>
<dbReference type="EMBL" id="WSRS01000023">
    <property type="protein sequence ID" value="MVX58771.1"/>
    <property type="molecule type" value="Genomic_DNA"/>
</dbReference>
<evidence type="ECO:0000313" key="3">
    <source>
        <dbReference type="Proteomes" id="UP000461595"/>
    </source>
</evidence>
<sequence>MCMNKVSILQIGSPMFQFQWNQKIQSLSSVDCLIWFLEFLDMPVELIDDQQELQRLLNAFHPDLAPHDRFWKQLVKTIQQAFPQNSLDQAGLLNRQVHQLRYLISTQQAQYVRRHFRDPGMTDRQALARYLKGRFYTLWDRGRLHQKLSLVEGKRNYPDNQASVNLKVLYRQRVEFILDSQGRFLNILDPEGSSEAGIINGASFNYGGFCRHKDLDIAPIGRHDPRFRRKKLRGYRSPSKKRWGSDDRSFWSAQGPYSQAGRSLAGLVKDQARDFRRLVRKS</sequence>
<gene>
    <name evidence="2" type="ORF">E5983_03800</name>
</gene>
<dbReference type="Proteomes" id="UP000461595">
    <property type="component" value="Unassembled WGS sequence"/>
</dbReference>
<reference evidence="2 3" key="1">
    <citation type="submission" date="2019-12" db="EMBL/GenBank/DDBJ databases">
        <title>Microbes associate with the intestines of laboratory mice.</title>
        <authorList>
            <person name="Navarre W."/>
            <person name="Wong E."/>
        </authorList>
    </citation>
    <scope>NUCLEOTIDE SEQUENCE [LARGE SCALE GENOMIC DNA]</scope>
    <source>
        <strain evidence="2 3">NM51_B2-22</strain>
    </source>
</reference>
<feature type="region of interest" description="Disordered" evidence="1">
    <location>
        <begin position="233"/>
        <end position="257"/>
    </location>
</feature>
<feature type="compositionally biased region" description="Basic residues" evidence="1">
    <location>
        <begin position="233"/>
        <end position="242"/>
    </location>
</feature>
<dbReference type="InterPro" id="IPR021462">
    <property type="entry name" value="DUF3114"/>
</dbReference>
<organism evidence="2 3">
    <name type="scientific">Streptococcus danieliae</name>
    <dbReference type="NCBI Taxonomy" id="747656"/>
    <lineage>
        <taxon>Bacteria</taxon>
        <taxon>Bacillati</taxon>
        <taxon>Bacillota</taxon>
        <taxon>Bacilli</taxon>
        <taxon>Lactobacillales</taxon>
        <taxon>Streptococcaceae</taxon>
        <taxon>Streptococcus</taxon>
    </lineage>
</organism>
<proteinExistence type="predicted"/>
<evidence type="ECO:0000256" key="1">
    <source>
        <dbReference type="SAM" id="MobiDB-lite"/>
    </source>
</evidence>
<dbReference type="AlphaFoldDB" id="A0A7X3G7W1"/>
<protein>
    <submittedName>
        <fullName evidence="2">DUF3114 domain-containing protein</fullName>
    </submittedName>
</protein>